<comment type="pathway">
    <text evidence="8 11">Carbohydrate degradation; L-arabinose degradation via L-arabinitol; D-xylulose 5-phosphate from L-arabinose (fungal route): step 4/5.</text>
</comment>
<dbReference type="GO" id="GO:0019569">
    <property type="term" value="P:L-arabinose catabolic process to D-xylulose 5-phosphate"/>
    <property type="evidence" value="ECO:0007669"/>
    <property type="project" value="UniProtKB-UniRule"/>
</dbReference>
<proteinExistence type="inferred from homology"/>
<dbReference type="PANTHER" id="PTHR43161">
    <property type="entry name" value="SORBITOL DEHYDROGENASE"/>
    <property type="match status" value="1"/>
</dbReference>
<keyword evidence="6 11" id="KW-0520">NAD</keyword>
<feature type="domain" description="Enoyl reductase (ER)" evidence="13">
    <location>
        <begin position="13"/>
        <end position="355"/>
    </location>
</feature>
<evidence type="ECO:0000256" key="11">
    <source>
        <dbReference type="RuleBase" id="RU369026"/>
    </source>
</evidence>
<protein>
    <recommendedName>
        <fullName evidence="9 11">D-xylulose reductase</fullName>
        <ecNumber evidence="9 11">1.1.1.9</ecNumber>
    </recommendedName>
    <alternativeName>
        <fullName evidence="11">Xylitol dehydrogenase</fullName>
    </alternativeName>
</protein>
<dbReference type="SUPFAM" id="SSF51735">
    <property type="entry name" value="NAD(P)-binding Rossmann-fold domains"/>
    <property type="match status" value="1"/>
</dbReference>
<evidence type="ECO:0000256" key="4">
    <source>
        <dbReference type="ARBA" id="ARBA00022833"/>
    </source>
</evidence>
<dbReference type="FunFam" id="3.40.50.720:FF:000068">
    <property type="entry name" value="Sorbitol dehydrogenase"/>
    <property type="match status" value="1"/>
</dbReference>
<dbReference type="GO" id="GO:0042732">
    <property type="term" value="P:D-xylose metabolic process"/>
    <property type="evidence" value="ECO:0007669"/>
    <property type="project" value="UniProtKB-UniRule"/>
</dbReference>
<dbReference type="InterPro" id="IPR011032">
    <property type="entry name" value="GroES-like_sf"/>
</dbReference>
<dbReference type="GO" id="GO:0003939">
    <property type="term" value="F:L-iditol 2-dehydrogenase (NAD+) activity"/>
    <property type="evidence" value="ECO:0007669"/>
    <property type="project" value="TreeGrafter"/>
</dbReference>
<keyword evidence="4 10" id="KW-0862">Zinc</keyword>
<dbReference type="SUPFAM" id="SSF50129">
    <property type="entry name" value="GroES-like"/>
    <property type="match status" value="1"/>
</dbReference>
<accession>A0AA38XZA8</accession>
<evidence type="ECO:0000256" key="12">
    <source>
        <dbReference type="SAM" id="MobiDB-lite"/>
    </source>
</evidence>
<keyword evidence="15" id="KW-1185">Reference proteome</keyword>
<comment type="catalytic activity">
    <reaction evidence="11">
        <text>xylitol + NAD(+) = D-xylulose + NADH + H(+)</text>
        <dbReference type="Rhea" id="RHEA:20433"/>
        <dbReference type="ChEBI" id="CHEBI:15378"/>
        <dbReference type="ChEBI" id="CHEBI:17140"/>
        <dbReference type="ChEBI" id="CHEBI:17151"/>
        <dbReference type="ChEBI" id="CHEBI:57540"/>
        <dbReference type="ChEBI" id="CHEBI:57945"/>
        <dbReference type="EC" id="1.1.1.9"/>
    </reaction>
</comment>
<dbReference type="InterPro" id="IPR013154">
    <property type="entry name" value="ADH-like_N"/>
</dbReference>
<name>A0AA38XZA8_9EURO</name>
<dbReference type="InterPro" id="IPR036291">
    <property type="entry name" value="NAD(P)-bd_dom_sf"/>
</dbReference>
<evidence type="ECO:0000256" key="10">
    <source>
        <dbReference type="RuleBase" id="RU361277"/>
    </source>
</evidence>
<dbReference type="Pfam" id="PF08240">
    <property type="entry name" value="ADH_N"/>
    <property type="match status" value="1"/>
</dbReference>
<dbReference type="GO" id="GO:0046526">
    <property type="term" value="F:D-xylulose reductase activity"/>
    <property type="evidence" value="ECO:0007669"/>
    <property type="project" value="UniProtKB-EC"/>
</dbReference>
<evidence type="ECO:0000313" key="15">
    <source>
        <dbReference type="Proteomes" id="UP001172681"/>
    </source>
</evidence>
<dbReference type="CDD" id="cd05285">
    <property type="entry name" value="sorbitol_DH"/>
    <property type="match status" value="1"/>
</dbReference>
<comment type="caution">
    <text evidence="14">The sequence shown here is derived from an EMBL/GenBank/DDBJ whole genome shotgun (WGS) entry which is preliminary data.</text>
</comment>
<dbReference type="GO" id="GO:0008270">
    <property type="term" value="F:zinc ion binding"/>
    <property type="evidence" value="ECO:0007669"/>
    <property type="project" value="UniProtKB-UniRule"/>
</dbReference>
<keyword evidence="11" id="KW-0119">Carbohydrate metabolism</keyword>
<evidence type="ECO:0000256" key="8">
    <source>
        <dbReference type="ARBA" id="ARBA00025713"/>
    </source>
</evidence>
<evidence type="ECO:0000259" key="13">
    <source>
        <dbReference type="SMART" id="SM00829"/>
    </source>
</evidence>
<dbReference type="Gene3D" id="3.90.180.10">
    <property type="entry name" value="Medium-chain alcohol dehydrogenases, catalytic domain"/>
    <property type="match status" value="1"/>
</dbReference>
<evidence type="ECO:0000256" key="9">
    <source>
        <dbReference type="ARBA" id="ARBA00026119"/>
    </source>
</evidence>
<organism evidence="14 15">
    <name type="scientific">Knufia peltigerae</name>
    <dbReference type="NCBI Taxonomy" id="1002370"/>
    <lineage>
        <taxon>Eukaryota</taxon>
        <taxon>Fungi</taxon>
        <taxon>Dikarya</taxon>
        <taxon>Ascomycota</taxon>
        <taxon>Pezizomycotina</taxon>
        <taxon>Eurotiomycetes</taxon>
        <taxon>Chaetothyriomycetidae</taxon>
        <taxon>Chaetothyriales</taxon>
        <taxon>Trichomeriaceae</taxon>
        <taxon>Knufia</taxon>
    </lineage>
</organism>
<feature type="region of interest" description="Disordered" evidence="12">
    <location>
        <begin position="1"/>
        <end position="26"/>
    </location>
</feature>
<dbReference type="InterPro" id="IPR020843">
    <property type="entry name" value="ER"/>
</dbReference>
<evidence type="ECO:0000256" key="7">
    <source>
        <dbReference type="ARBA" id="ARBA00024843"/>
    </source>
</evidence>
<dbReference type="Gene3D" id="3.40.50.720">
    <property type="entry name" value="NAD(P)-binding Rossmann-like Domain"/>
    <property type="match status" value="1"/>
</dbReference>
<evidence type="ECO:0000256" key="6">
    <source>
        <dbReference type="ARBA" id="ARBA00023027"/>
    </source>
</evidence>
<evidence type="ECO:0000313" key="14">
    <source>
        <dbReference type="EMBL" id="KAJ9630045.1"/>
    </source>
</evidence>
<keyword evidence="2 11" id="KW-0859">Xylose metabolism</keyword>
<evidence type="ECO:0000256" key="1">
    <source>
        <dbReference type="ARBA" id="ARBA00008072"/>
    </source>
</evidence>
<comment type="cofactor">
    <cofactor evidence="11">
        <name>Zn(2+)</name>
        <dbReference type="ChEBI" id="CHEBI:29105"/>
    </cofactor>
    <text evidence="11">Binds 1 or 2 Zn(2+) ions per subunit.</text>
</comment>
<dbReference type="Proteomes" id="UP001172681">
    <property type="component" value="Unassembled WGS sequence"/>
</dbReference>
<keyword evidence="3 10" id="KW-0479">Metal-binding</keyword>
<dbReference type="GO" id="GO:0006062">
    <property type="term" value="P:sorbitol catabolic process"/>
    <property type="evidence" value="ECO:0007669"/>
    <property type="project" value="TreeGrafter"/>
</dbReference>
<sequence>MTSSSNPSVFLYGPGEARIEDTPEPTITEPTDAIVRIKYVGVCGSDVHFWNHGGINGKSVSEMLPLVMGHEASGTIHAVGQAVTHVKPGDNVAIEPGRPCRVCPRCKGGVYNLCPSMKFAACPPDTPGCLTKYYKIPADFCYRLPATVGLQEGVLAEPLAVAAHAVRMVDVKPGQSVVVFGSGTIGLVCGAVARTFGAKKVVLVDILDHKLEFARRFFDESVTTFKPDANASAEQNAARIVEENDLGLGADAVIEASGAESSVNTAIHVLRPGGSFVQTGLGKPVINFPIVTMSEKELHVHGAFRYNTGDFRVAMDVLESGAFPLKSLITKIFDFEQTTDAWEETKHGRGIKNMIRGYGLKDPTRTAHL</sequence>
<dbReference type="SMART" id="SM00829">
    <property type="entry name" value="PKS_ER"/>
    <property type="match status" value="1"/>
</dbReference>
<comment type="similarity">
    <text evidence="1 10">Belongs to the zinc-containing alcohol dehydrogenase family.</text>
</comment>
<dbReference type="AlphaFoldDB" id="A0AA38XZA8"/>
<evidence type="ECO:0000256" key="3">
    <source>
        <dbReference type="ARBA" id="ARBA00022723"/>
    </source>
</evidence>
<dbReference type="EMBL" id="JAPDRN010000065">
    <property type="protein sequence ID" value="KAJ9630045.1"/>
    <property type="molecule type" value="Genomic_DNA"/>
</dbReference>
<dbReference type="InterPro" id="IPR045306">
    <property type="entry name" value="SDH-like"/>
</dbReference>
<dbReference type="InterPro" id="IPR013149">
    <property type="entry name" value="ADH-like_C"/>
</dbReference>
<dbReference type="InterPro" id="IPR002328">
    <property type="entry name" value="ADH_Zn_CS"/>
</dbReference>
<dbReference type="EC" id="1.1.1.9" evidence="9 11"/>
<gene>
    <name evidence="14" type="ORF">H2204_008700</name>
</gene>
<reference evidence="14" key="1">
    <citation type="submission" date="2022-10" db="EMBL/GenBank/DDBJ databases">
        <title>Culturing micro-colonial fungi from biological soil crusts in the Mojave desert and describing Neophaeococcomyces mojavensis, and introducing the new genera and species Taxawa tesnikishii.</title>
        <authorList>
            <person name="Kurbessoian T."/>
            <person name="Stajich J.E."/>
        </authorList>
    </citation>
    <scope>NUCLEOTIDE SEQUENCE</scope>
    <source>
        <strain evidence="14">TK_35</strain>
    </source>
</reference>
<keyword evidence="5 11" id="KW-0560">Oxidoreductase</keyword>
<dbReference type="PANTHER" id="PTHR43161:SF9">
    <property type="entry name" value="SORBITOL DEHYDROGENASE"/>
    <property type="match status" value="1"/>
</dbReference>
<evidence type="ECO:0000256" key="2">
    <source>
        <dbReference type="ARBA" id="ARBA00022629"/>
    </source>
</evidence>
<dbReference type="Pfam" id="PF00107">
    <property type="entry name" value="ADH_zinc_N"/>
    <property type="match status" value="1"/>
</dbReference>
<comment type="function">
    <text evidence="7 11">Xylitol dehydrogenase which catalyzes the conversion of xylitol to D-xylulose. Xylose is a major component of hemicelluloses such as xylan. Most fungi utilize D-xylose via three enzymatic reactions, xylose reductase (XR), xylitol dehydrogenase (XDH), and xylulokinase, to form xylulose 5-phosphate, which enters pentose phosphate pathway.</text>
</comment>
<dbReference type="PROSITE" id="PS00059">
    <property type="entry name" value="ADH_ZINC"/>
    <property type="match status" value="1"/>
</dbReference>
<evidence type="ECO:0000256" key="5">
    <source>
        <dbReference type="ARBA" id="ARBA00023002"/>
    </source>
</evidence>